<dbReference type="FunFam" id="3.40.50.720:FF:000084">
    <property type="entry name" value="Short-chain dehydrogenase reductase"/>
    <property type="match status" value="1"/>
</dbReference>
<dbReference type="PRINTS" id="PR00081">
    <property type="entry name" value="GDHRDH"/>
</dbReference>
<dbReference type="SUPFAM" id="SSF51735">
    <property type="entry name" value="NAD(P)-binding Rossmann-fold domains"/>
    <property type="match status" value="1"/>
</dbReference>
<feature type="compositionally biased region" description="Low complexity" evidence="3">
    <location>
        <begin position="296"/>
        <end position="309"/>
    </location>
</feature>
<name>A0ABD1Z4H7_9MARC</name>
<dbReference type="PANTHER" id="PTHR43180:SF50">
    <property type="entry name" value="SHORT CHAIN DEHYDROGENASE"/>
    <property type="match status" value="1"/>
</dbReference>
<gene>
    <name evidence="4" type="ORF">R1flu_010268</name>
</gene>
<dbReference type="InterPro" id="IPR036291">
    <property type="entry name" value="NAD(P)-bd_dom_sf"/>
</dbReference>
<evidence type="ECO:0000313" key="5">
    <source>
        <dbReference type="Proteomes" id="UP001605036"/>
    </source>
</evidence>
<protein>
    <submittedName>
        <fullName evidence="4">Uncharacterized protein</fullName>
    </submittedName>
</protein>
<comment type="caution">
    <text evidence="4">The sequence shown here is derived from an EMBL/GenBank/DDBJ whole genome shotgun (WGS) entry which is preliminary data.</text>
</comment>
<dbReference type="PRINTS" id="PR00080">
    <property type="entry name" value="SDRFAMILY"/>
</dbReference>
<dbReference type="EMBL" id="JBHFFA010000002">
    <property type="protein sequence ID" value="KAL2642681.1"/>
    <property type="molecule type" value="Genomic_DNA"/>
</dbReference>
<sequence length="317" mass="33787">MKFCVILEGKVAIITGGAGGIGSATARLFAAHGAYVIIADVDDKTGERVALQIGRRVLFKHCDVAQEANVAATVDFAIERFGKLDILYNNAGIASPLDTFQNLDMDIYDRCTAVNVRGVVLGIKHAARVMVPRRQGTILNTASIASVVTGGTMKLIYNMNKMNLPGLTKIAAYHLGKHGLRVNCISPAGIPTQMIVAWHKQFALEAIDMDTVEAAFLRCSPLDGKTCTTEDIARGALFLCSDDSGYVSGQNLIVDAGYTNIVDYDPMGLNKNHMSANSSESGSSSGDMRLNKNHKSVNGSVSSSSNGHKGTLETETE</sequence>
<dbReference type="Proteomes" id="UP001605036">
    <property type="component" value="Unassembled WGS sequence"/>
</dbReference>
<keyword evidence="2" id="KW-0560">Oxidoreductase</keyword>
<dbReference type="GO" id="GO:0016491">
    <property type="term" value="F:oxidoreductase activity"/>
    <property type="evidence" value="ECO:0007669"/>
    <property type="project" value="UniProtKB-KW"/>
</dbReference>
<organism evidence="4 5">
    <name type="scientific">Riccia fluitans</name>
    <dbReference type="NCBI Taxonomy" id="41844"/>
    <lineage>
        <taxon>Eukaryota</taxon>
        <taxon>Viridiplantae</taxon>
        <taxon>Streptophyta</taxon>
        <taxon>Embryophyta</taxon>
        <taxon>Marchantiophyta</taxon>
        <taxon>Marchantiopsida</taxon>
        <taxon>Marchantiidae</taxon>
        <taxon>Marchantiales</taxon>
        <taxon>Ricciaceae</taxon>
        <taxon>Riccia</taxon>
    </lineage>
</organism>
<dbReference type="Pfam" id="PF13561">
    <property type="entry name" value="adh_short_C2"/>
    <property type="match status" value="1"/>
</dbReference>
<dbReference type="Gene3D" id="3.40.50.720">
    <property type="entry name" value="NAD(P)-binding Rossmann-like Domain"/>
    <property type="match status" value="1"/>
</dbReference>
<evidence type="ECO:0000256" key="1">
    <source>
        <dbReference type="ARBA" id="ARBA00006484"/>
    </source>
</evidence>
<evidence type="ECO:0000313" key="4">
    <source>
        <dbReference type="EMBL" id="KAL2642681.1"/>
    </source>
</evidence>
<reference evidence="4 5" key="1">
    <citation type="submission" date="2024-09" db="EMBL/GenBank/DDBJ databases">
        <title>Chromosome-scale assembly of Riccia fluitans.</title>
        <authorList>
            <person name="Paukszto L."/>
            <person name="Sawicki J."/>
            <person name="Karawczyk K."/>
            <person name="Piernik-Szablinska J."/>
            <person name="Szczecinska M."/>
            <person name="Mazdziarz M."/>
        </authorList>
    </citation>
    <scope>NUCLEOTIDE SEQUENCE [LARGE SCALE GENOMIC DNA]</scope>
    <source>
        <strain evidence="4">Rf_01</strain>
        <tissue evidence="4">Aerial parts of the thallus</tissue>
    </source>
</reference>
<accession>A0ABD1Z4H7</accession>
<dbReference type="AlphaFoldDB" id="A0ABD1Z4H7"/>
<dbReference type="PANTHER" id="PTHR43180">
    <property type="entry name" value="3-OXOACYL-(ACYL-CARRIER-PROTEIN) REDUCTASE (AFU_ORTHOLOGUE AFUA_6G11210)"/>
    <property type="match status" value="1"/>
</dbReference>
<evidence type="ECO:0000256" key="2">
    <source>
        <dbReference type="ARBA" id="ARBA00023002"/>
    </source>
</evidence>
<dbReference type="InterPro" id="IPR002347">
    <property type="entry name" value="SDR_fam"/>
</dbReference>
<proteinExistence type="inferred from homology"/>
<comment type="similarity">
    <text evidence="1">Belongs to the short-chain dehydrogenases/reductases (SDR) family.</text>
</comment>
<keyword evidence="5" id="KW-1185">Reference proteome</keyword>
<evidence type="ECO:0000256" key="3">
    <source>
        <dbReference type="SAM" id="MobiDB-lite"/>
    </source>
</evidence>
<feature type="region of interest" description="Disordered" evidence="3">
    <location>
        <begin position="272"/>
        <end position="317"/>
    </location>
</feature>
<feature type="compositionally biased region" description="Low complexity" evidence="3">
    <location>
        <begin position="275"/>
        <end position="285"/>
    </location>
</feature>